<keyword evidence="2" id="KW-1185">Reference proteome</keyword>
<comment type="caution">
    <text evidence="1">The sequence shown here is derived from an EMBL/GenBank/DDBJ whole genome shotgun (WGS) entry which is preliminary data.</text>
</comment>
<evidence type="ECO:0000313" key="2">
    <source>
        <dbReference type="Proteomes" id="UP000265745"/>
    </source>
</evidence>
<evidence type="ECO:0000313" key="1">
    <source>
        <dbReference type="EMBL" id="RHW21876.1"/>
    </source>
</evidence>
<name>A0A396S059_9PSED</name>
<proteinExistence type="predicted"/>
<protein>
    <submittedName>
        <fullName evidence="1">Uncharacterized protein</fullName>
    </submittedName>
</protein>
<accession>A0A396S059</accession>
<sequence length="76" mass="8689">MWVQIAILVASYLINQATQPKPPKPKPAAFQDFDFPRCDEGTEKEWVFGQVWAKGWMVLAVRNQRSQAIKVKGSKK</sequence>
<dbReference type="RefSeq" id="WP_119700872.1">
    <property type="nucleotide sequence ID" value="NZ_QJSA01000004.1"/>
</dbReference>
<dbReference type="EMBL" id="QJSA01000004">
    <property type="protein sequence ID" value="RHW21876.1"/>
    <property type="molecule type" value="Genomic_DNA"/>
</dbReference>
<gene>
    <name evidence="1" type="ORF">C2846_05280</name>
</gene>
<dbReference type="OrthoDB" id="6906816at2"/>
<reference evidence="1 2" key="1">
    <citation type="submission" date="2018-06" db="EMBL/GenBank/DDBJ databases">
        <title>Pseudomonas jilinensis sp. nov., isolated from the production water of Jilin Oilfield in China.</title>
        <authorList>
            <person name="Wang J."/>
        </authorList>
    </citation>
    <scope>NUCLEOTIDE SEQUENCE [LARGE SCALE GENOMIC DNA]</scope>
    <source>
        <strain evidence="1 2">JS15-10A1</strain>
    </source>
</reference>
<dbReference type="Proteomes" id="UP000265745">
    <property type="component" value="Unassembled WGS sequence"/>
</dbReference>
<dbReference type="AlphaFoldDB" id="A0A396S059"/>
<organism evidence="1 2">
    <name type="scientific">Pseudomonas jilinensis</name>
    <dbReference type="NCBI Taxonomy" id="2078689"/>
    <lineage>
        <taxon>Bacteria</taxon>
        <taxon>Pseudomonadati</taxon>
        <taxon>Pseudomonadota</taxon>
        <taxon>Gammaproteobacteria</taxon>
        <taxon>Pseudomonadales</taxon>
        <taxon>Pseudomonadaceae</taxon>
        <taxon>Pseudomonas</taxon>
    </lineage>
</organism>